<dbReference type="Pfam" id="PF00126">
    <property type="entry name" value="HTH_1"/>
    <property type="match status" value="1"/>
</dbReference>
<name>A0ABS4Z8I5_9ACTN</name>
<keyword evidence="2" id="KW-0805">Transcription regulation</keyword>
<evidence type="ECO:0000313" key="7">
    <source>
        <dbReference type="Proteomes" id="UP000758168"/>
    </source>
</evidence>
<dbReference type="SUPFAM" id="SSF46785">
    <property type="entry name" value="Winged helix' DNA-binding domain"/>
    <property type="match status" value="1"/>
</dbReference>
<dbReference type="Gene3D" id="1.10.10.10">
    <property type="entry name" value="Winged helix-like DNA-binding domain superfamily/Winged helix DNA-binding domain"/>
    <property type="match status" value="1"/>
</dbReference>
<dbReference type="EMBL" id="JAGIOB010000001">
    <property type="protein sequence ID" value="MBP2417355.1"/>
    <property type="molecule type" value="Genomic_DNA"/>
</dbReference>
<proteinExistence type="inferred from homology"/>
<keyword evidence="4" id="KW-0804">Transcription</keyword>
<evidence type="ECO:0000256" key="4">
    <source>
        <dbReference type="ARBA" id="ARBA00023163"/>
    </source>
</evidence>
<organism evidence="6 7">
    <name type="scientific">Microlunatus capsulatus</name>
    <dbReference type="NCBI Taxonomy" id="99117"/>
    <lineage>
        <taxon>Bacteria</taxon>
        <taxon>Bacillati</taxon>
        <taxon>Actinomycetota</taxon>
        <taxon>Actinomycetes</taxon>
        <taxon>Propionibacteriales</taxon>
        <taxon>Propionibacteriaceae</taxon>
        <taxon>Microlunatus</taxon>
    </lineage>
</organism>
<dbReference type="Proteomes" id="UP000758168">
    <property type="component" value="Unassembled WGS sequence"/>
</dbReference>
<dbReference type="InterPro" id="IPR036388">
    <property type="entry name" value="WH-like_DNA-bd_sf"/>
</dbReference>
<dbReference type="Pfam" id="PF03466">
    <property type="entry name" value="LysR_substrate"/>
    <property type="match status" value="1"/>
</dbReference>
<evidence type="ECO:0000256" key="3">
    <source>
        <dbReference type="ARBA" id="ARBA00023125"/>
    </source>
</evidence>
<gene>
    <name evidence="6" type="ORF">JOF54_002277</name>
</gene>
<feature type="domain" description="HTH lysR-type" evidence="5">
    <location>
        <begin position="4"/>
        <end position="61"/>
    </location>
</feature>
<dbReference type="PANTHER" id="PTHR30346">
    <property type="entry name" value="TRANSCRIPTIONAL DUAL REGULATOR HCAR-RELATED"/>
    <property type="match status" value="1"/>
</dbReference>
<keyword evidence="3 6" id="KW-0238">DNA-binding</keyword>
<evidence type="ECO:0000313" key="6">
    <source>
        <dbReference type="EMBL" id="MBP2417355.1"/>
    </source>
</evidence>
<dbReference type="Gene3D" id="3.40.190.10">
    <property type="entry name" value="Periplasmic binding protein-like II"/>
    <property type="match status" value="2"/>
</dbReference>
<dbReference type="PROSITE" id="PS50931">
    <property type="entry name" value="HTH_LYSR"/>
    <property type="match status" value="1"/>
</dbReference>
<dbReference type="CDD" id="cd05466">
    <property type="entry name" value="PBP2_LTTR_substrate"/>
    <property type="match status" value="1"/>
</dbReference>
<dbReference type="GO" id="GO:0003677">
    <property type="term" value="F:DNA binding"/>
    <property type="evidence" value="ECO:0007669"/>
    <property type="project" value="UniProtKB-KW"/>
</dbReference>
<evidence type="ECO:0000259" key="5">
    <source>
        <dbReference type="PROSITE" id="PS50931"/>
    </source>
</evidence>
<keyword evidence="7" id="KW-1185">Reference proteome</keyword>
<dbReference type="PANTHER" id="PTHR30346:SF29">
    <property type="entry name" value="LYSR SUBSTRATE-BINDING"/>
    <property type="match status" value="1"/>
</dbReference>
<dbReference type="InterPro" id="IPR036390">
    <property type="entry name" value="WH_DNA-bd_sf"/>
</dbReference>
<evidence type="ECO:0000256" key="2">
    <source>
        <dbReference type="ARBA" id="ARBA00023015"/>
    </source>
</evidence>
<protein>
    <submittedName>
        <fullName evidence="6">DNA-binding transcriptional LysR family regulator</fullName>
    </submittedName>
</protein>
<dbReference type="InterPro" id="IPR000847">
    <property type="entry name" value="LysR_HTH_N"/>
</dbReference>
<comment type="caution">
    <text evidence="6">The sequence shown here is derived from an EMBL/GenBank/DDBJ whole genome shotgun (WGS) entry which is preliminary data.</text>
</comment>
<accession>A0ABS4Z8I5</accession>
<comment type="similarity">
    <text evidence="1">Belongs to the LysR transcriptional regulatory family.</text>
</comment>
<sequence>MSGPTVEQLELLRELHDRGSLAAVAAALHKTPSAVSQQLKAAQRELGVPLVVRAGRGLVLTDAGVALARSAVGVATALAEAEASWQRFQGAATGTVRLACFHSAAELLVPGLLDRLRSRPGLVLETADEDVAQDDFAALAADYDVVVAHRSDDVAAPARDGLVVVPLLREPMDVALPADHPLAGREHVTPADVIGEDWIAPPPEFPIDRVLSAIAARAGAPVRVVRRTTHLPLTEILVARGHGIALLPRHTTREHAPAGLVLLPLRDLRAGRLVEALLRPDRYARRAVREVVDALVAEAAAVAP</sequence>
<dbReference type="SUPFAM" id="SSF53850">
    <property type="entry name" value="Periplasmic binding protein-like II"/>
    <property type="match status" value="1"/>
</dbReference>
<reference evidence="6 7" key="1">
    <citation type="submission" date="2021-03" db="EMBL/GenBank/DDBJ databases">
        <title>Sequencing the genomes of 1000 actinobacteria strains.</title>
        <authorList>
            <person name="Klenk H.-P."/>
        </authorList>
    </citation>
    <scope>NUCLEOTIDE SEQUENCE [LARGE SCALE GENOMIC DNA]</scope>
    <source>
        <strain evidence="6 7">DSM 12936</strain>
    </source>
</reference>
<dbReference type="InterPro" id="IPR005119">
    <property type="entry name" value="LysR_subst-bd"/>
</dbReference>
<evidence type="ECO:0000256" key="1">
    <source>
        <dbReference type="ARBA" id="ARBA00009437"/>
    </source>
</evidence>
<dbReference type="RefSeq" id="WP_307804074.1">
    <property type="nucleotide sequence ID" value="NZ_BAAAMH010000005.1"/>
</dbReference>